<dbReference type="SMART" id="SM00398">
    <property type="entry name" value="HMG"/>
    <property type="match status" value="1"/>
</dbReference>
<dbReference type="AlphaFoldDB" id="A0AAV2Q147"/>
<dbReference type="EMBL" id="CAXKWB010003066">
    <property type="protein sequence ID" value="CAL4068305.1"/>
    <property type="molecule type" value="Genomic_DNA"/>
</dbReference>
<feature type="compositionally biased region" description="Low complexity" evidence="5">
    <location>
        <begin position="299"/>
        <end position="314"/>
    </location>
</feature>
<feature type="DNA-binding region" description="HMG box" evidence="4">
    <location>
        <begin position="357"/>
        <end position="425"/>
    </location>
</feature>
<feature type="compositionally biased region" description="Polar residues" evidence="5">
    <location>
        <begin position="434"/>
        <end position="455"/>
    </location>
</feature>
<sequence>MTNYETISFYRRESKENNKESDALEISGSNSSSKTISDKRDKRESRKDKKIQNSSYNQYKKIYRSYSSQERKGPKRHSSGSSDNLVDNYINIQDQYSEISDDSDSDSDIYSDQESCSDIYNNTTTVIGQGIGINRVIPFRKSICDKIMTTTTAISASSASAGSSCANVLLPNSYFSSPAQLQSYLLEANTNKTITNAIKNKQQLLQQQSNKQLQINNNYYSNLAKHNLIKPLLQHEISMLQRGLEAGELGVGDEADEDEEEGEEGGPLDDLGSVRRAGLEDRSGSSGPPGGGMSGAGVGRPDPQQQQQYQPQQQTVSECSWKKLLNDVIFGSQKVLATSATPYSDATQTKKHPANHIKRPMNAFMVWSQLERRKIVARHPDMHNAEISKRLGKRWKGLSAVERQPYIDEAERLRQLHMQEYPDYKYRPRKKSRLLSTSSNSRGTRSPSPEDSSVGPTRRKRRPAVKLLSSTRLRITVTNPQDKVSESSCASQVKKKRERVQRRPSPRKAIATPRSSKIQNSKKTTFSKRKKDDSQSFTTIEDEYSDEIASLSYSPHATLTPPLPPSPSCPSPASPESAVFFLDHVEASQHESSPSHRGLDSGIINGCSVLDTPTPSPEPATPTRDVHDTLGDLSYLADILQMSPEFPVDLDLSPDLDLESCSSSTSASGSHFEFSCTPDVADVLSDVGLNGDWMDPSLNSLICS</sequence>
<feature type="compositionally biased region" description="Polar residues" evidence="5">
    <location>
        <begin position="468"/>
        <end position="491"/>
    </location>
</feature>
<dbReference type="Proteomes" id="UP001497623">
    <property type="component" value="Unassembled WGS sequence"/>
</dbReference>
<evidence type="ECO:0000259" key="6">
    <source>
        <dbReference type="PROSITE" id="PS50118"/>
    </source>
</evidence>
<evidence type="ECO:0000256" key="4">
    <source>
        <dbReference type="PROSITE-ProRule" id="PRU00267"/>
    </source>
</evidence>
<feature type="compositionally biased region" description="Gly residues" evidence="5">
    <location>
        <begin position="287"/>
        <end position="298"/>
    </location>
</feature>
<proteinExistence type="predicted"/>
<gene>
    <name evidence="7" type="ORF">MNOR_LOCUS7107</name>
</gene>
<feature type="region of interest" description="Disordered" evidence="5">
    <location>
        <begin position="421"/>
        <end position="539"/>
    </location>
</feature>
<evidence type="ECO:0000256" key="5">
    <source>
        <dbReference type="SAM" id="MobiDB-lite"/>
    </source>
</evidence>
<dbReference type="GO" id="GO:0005634">
    <property type="term" value="C:nucleus"/>
    <property type="evidence" value="ECO:0007669"/>
    <property type="project" value="UniProtKB-SubCell"/>
</dbReference>
<dbReference type="GO" id="GO:0000122">
    <property type="term" value="P:negative regulation of transcription by RNA polymerase II"/>
    <property type="evidence" value="ECO:0007669"/>
    <property type="project" value="TreeGrafter"/>
</dbReference>
<dbReference type="GO" id="GO:0000978">
    <property type="term" value="F:RNA polymerase II cis-regulatory region sequence-specific DNA binding"/>
    <property type="evidence" value="ECO:0007669"/>
    <property type="project" value="TreeGrafter"/>
</dbReference>
<dbReference type="GO" id="GO:0030182">
    <property type="term" value="P:neuron differentiation"/>
    <property type="evidence" value="ECO:0007669"/>
    <property type="project" value="TreeGrafter"/>
</dbReference>
<comment type="subcellular location">
    <subcellularLocation>
        <location evidence="1">Nucleus</location>
    </subcellularLocation>
</comment>
<keyword evidence="8" id="KW-1185">Reference proteome</keyword>
<dbReference type="GO" id="GO:0001228">
    <property type="term" value="F:DNA-binding transcription activator activity, RNA polymerase II-specific"/>
    <property type="evidence" value="ECO:0007669"/>
    <property type="project" value="TreeGrafter"/>
</dbReference>
<accession>A0AAV2Q147</accession>
<dbReference type="InterPro" id="IPR009071">
    <property type="entry name" value="HMG_box_dom"/>
</dbReference>
<dbReference type="PROSITE" id="PS50118">
    <property type="entry name" value="HMG_BOX_2"/>
    <property type="match status" value="1"/>
</dbReference>
<comment type="caution">
    <text evidence="7">The sequence shown here is derived from an EMBL/GenBank/DDBJ whole genome shotgun (WGS) entry which is preliminary data.</text>
</comment>
<name>A0AAV2Q147_MEGNR</name>
<evidence type="ECO:0000313" key="8">
    <source>
        <dbReference type="Proteomes" id="UP001497623"/>
    </source>
</evidence>
<dbReference type="InterPro" id="IPR036910">
    <property type="entry name" value="HMG_box_dom_sf"/>
</dbReference>
<feature type="compositionally biased region" description="Pro residues" evidence="5">
    <location>
        <begin position="561"/>
        <end position="573"/>
    </location>
</feature>
<feature type="compositionally biased region" description="Basic and acidic residues" evidence="5">
    <location>
        <begin position="36"/>
        <end position="51"/>
    </location>
</feature>
<reference evidence="7 8" key="1">
    <citation type="submission" date="2024-05" db="EMBL/GenBank/DDBJ databases">
        <authorList>
            <person name="Wallberg A."/>
        </authorList>
    </citation>
    <scope>NUCLEOTIDE SEQUENCE [LARGE SCALE GENOMIC DNA]</scope>
</reference>
<evidence type="ECO:0000256" key="1">
    <source>
        <dbReference type="ARBA" id="ARBA00004123"/>
    </source>
</evidence>
<keyword evidence="3 4" id="KW-0539">Nucleus</keyword>
<dbReference type="PANTHER" id="PTHR10270:SF323">
    <property type="entry name" value="TRANSCRIPTION FACTOR SOX-14-RELATED"/>
    <property type="match status" value="1"/>
</dbReference>
<evidence type="ECO:0000256" key="2">
    <source>
        <dbReference type="ARBA" id="ARBA00023125"/>
    </source>
</evidence>
<feature type="compositionally biased region" description="Polar residues" evidence="5">
    <location>
        <begin position="513"/>
        <end position="524"/>
    </location>
</feature>
<protein>
    <recommendedName>
        <fullName evidence="6">HMG box domain-containing protein</fullName>
    </recommendedName>
</protein>
<feature type="region of interest" description="Disordered" evidence="5">
    <location>
        <begin position="555"/>
        <end position="575"/>
    </location>
</feature>
<organism evidence="7 8">
    <name type="scientific">Meganyctiphanes norvegica</name>
    <name type="common">Northern krill</name>
    <name type="synonym">Thysanopoda norvegica</name>
    <dbReference type="NCBI Taxonomy" id="48144"/>
    <lineage>
        <taxon>Eukaryota</taxon>
        <taxon>Metazoa</taxon>
        <taxon>Ecdysozoa</taxon>
        <taxon>Arthropoda</taxon>
        <taxon>Crustacea</taxon>
        <taxon>Multicrustacea</taxon>
        <taxon>Malacostraca</taxon>
        <taxon>Eumalacostraca</taxon>
        <taxon>Eucarida</taxon>
        <taxon>Euphausiacea</taxon>
        <taxon>Euphausiidae</taxon>
        <taxon>Meganyctiphanes</taxon>
    </lineage>
</organism>
<dbReference type="Pfam" id="PF00505">
    <property type="entry name" value="HMG_box"/>
    <property type="match status" value="1"/>
</dbReference>
<feature type="region of interest" description="Disordered" evidence="5">
    <location>
        <begin position="1"/>
        <end position="86"/>
    </location>
</feature>
<dbReference type="PANTHER" id="PTHR10270">
    <property type="entry name" value="SOX TRANSCRIPTION FACTOR"/>
    <property type="match status" value="1"/>
</dbReference>
<feature type="compositionally biased region" description="Basic and acidic residues" evidence="5">
    <location>
        <begin position="10"/>
        <end position="22"/>
    </location>
</feature>
<feature type="region of interest" description="Disordered" evidence="5">
    <location>
        <begin position="252"/>
        <end position="314"/>
    </location>
</feature>
<feature type="compositionally biased region" description="Acidic residues" evidence="5">
    <location>
        <begin position="252"/>
        <end position="267"/>
    </location>
</feature>
<dbReference type="FunFam" id="1.10.30.10:FF:000007">
    <property type="entry name" value="Transcription factor SOX"/>
    <property type="match status" value="1"/>
</dbReference>
<feature type="compositionally biased region" description="Basic residues" evidence="5">
    <location>
        <begin position="493"/>
        <end position="506"/>
    </location>
</feature>
<feature type="domain" description="HMG box" evidence="6">
    <location>
        <begin position="357"/>
        <end position="425"/>
    </location>
</feature>
<dbReference type="CDD" id="cd22029">
    <property type="entry name" value="HMG-box_SoxC"/>
    <property type="match status" value="1"/>
</dbReference>
<dbReference type="SUPFAM" id="SSF47095">
    <property type="entry name" value="HMG-box"/>
    <property type="match status" value="1"/>
</dbReference>
<dbReference type="InterPro" id="IPR050140">
    <property type="entry name" value="SRY-related_HMG-box_TF-like"/>
</dbReference>
<evidence type="ECO:0000313" key="7">
    <source>
        <dbReference type="EMBL" id="CAL4068305.1"/>
    </source>
</evidence>
<dbReference type="GO" id="GO:0007420">
    <property type="term" value="P:brain development"/>
    <property type="evidence" value="ECO:0007669"/>
    <property type="project" value="TreeGrafter"/>
</dbReference>
<keyword evidence="2 4" id="KW-0238">DNA-binding</keyword>
<dbReference type="Gene3D" id="1.10.30.10">
    <property type="entry name" value="High mobility group box domain"/>
    <property type="match status" value="1"/>
</dbReference>
<evidence type="ECO:0000256" key="3">
    <source>
        <dbReference type="ARBA" id="ARBA00023242"/>
    </source>
</evidence>